<dbReference type="InterPro" id="IPR050482">
    <property type="entry name" value="Sensor_HK_TwoCompSys"/>
</dbReference>
<feature type="domain" description="Histidine kinase/HSP90-like ATPase" evidence="10">
    <location>
        <begin position="297"/>
        <end position="386"/>
    </location>
</feature>
<dbReference type="EMBL" id="LKEV01000003">
    <property type="protein sequence ID" value="KQB86260.1"/>
    <property type="molecule type" value="Genomic_DNA"/>
</dbReference>
<feature type="transmembrane region" description="Helical" evidence="9">
    <location>
        <begin position="12"/>
        <end position="32"/>
    </location>
</feature>
<dbReference type="Pfam" id="PF07730">
    <property type="entry name" value="HisKA_3"/>
    <property type="match status" value="1"/>
</dbReference>
<feature type="transmembrane region" description="Helical" evidence="9">
    <location>
        <begin position="149"/>
        <end position="169"/>
    </location>
</feature>
<comment type="catalytic activity">
    <reaction evidence="1">
        <text>ATP + protein L-histidine = ADP + protein N-phospho-L-histidine.</text>
        <dbReference type="EC" id="2.7.13.3"/>
    </reaction>
</comment>
<protein>
    <recommendedName>
        <fullName evidence="2">histidine kinase</fullName>
        <ecNumber evidence="2">2.7.13.3</ecNumber>
    </recommendedName>
</protein>
<evidence type="ECO:0000259" key="10">
    <source>
        <dbReference type="Pfam" id="PF02518"/>
    </source>
</evidence>
<dbReference type="Gene3D" id="1.20.5.1930">
    <property type="match status" value="1"/>
</dbReference>
<dbReference type="GO" id="GO:0000155">
    <property type="term" value="F:phosphorelay sensor kinase activity"/>
    <property type="evidence" value="ECO:0007669"/>
    <property type="project" value="InterPro"/>
</dbReference>
<dbReference type="InterPro" id="IPR003594">
    <property type="entry name" value="HATPase_dom"/>
</dbReference>
<dbReference type="SUPFAM" id="SSF55874">
    <property type="entry name" value="ATPase domain of HSP90 chaperone/DNA topoisomerase II/histidine kinase"/>
    <property type="match status" value="1"/>
</dbReference>
<dbReference type="GO" id="GO:0046983">
    <property type="term" value="F:protein dimerization activity"/>
    <property type="evidence" value="ECO:0007669"/>
    <property type="project" value="InterPro"/>
</dbReference>
<dbReference type="Proteomes" id="UP000050488">
    <property type="component" value="Unassembled WGS sequence"/>
</dbReference>
<evidence type="ECO:0000256" key="2">
    <source>
        <dbReference type="ARBA" id="ARBA00012438"/>
    </source>
</evidence>
<evidence type="ECO:0000256" key="9">
    <source>
        <dbReference type="SAM" id="Phobius"/>
    </source>
</evidence>
<keyword evidence="4 12" id="KW-0808">Transferase</keyword>
<feature type="transmembrane region" description="Helical" evidence="9">
    <location>
        <begin position="64"/>
        <end position="84"/>
    </location>
</feature>
<keyword evidence="9" id="KW-0472">Membrane</keyword>
<dbReference type="Gene3D" id="3.30.565.10">
    <property type="entry name" value="Histidine kinase-like ATPase, C-terminal domain"/>
    <property type="match status" value="1"/>
</dbReference>
<dbReference type="PANTHER" id="PTHR24421">
    <property type="entry name" value="NITRATE/NITRITE SENSOR PROTEIN NARX-RELATED"/>
    <property type="match status" value="1"/>
</dbReference>
<dbReference type="PANTHER" id="PTHR24421:SF10">
    <property type="entry name" value="NITRATE_NITRITE SENSOR PROTEIN NARQ"/>
    <property type="match status" value="1"/>
</dbReference>
<dbReference type="OrthoDB" id="227596at2"/>
<dbReference type="InterPro" id="IPR011712">
    <property type="entry name" value="Sig_transdc_His_kin_sub3_dim/P"/>
</dbReference>
<dbReference type="InterPro" id="IPR036890">
    <property type="entry name" value="HATPase_C_sf"/>
</dbReference>
<gene>
    <name evidence="12" type="primary">desK_2</name>
    <name evidence="12" type="ORF">Clow_01179</name>
</gene>
<dbReference type="CDD" id="cd16917">
    <property type="entry name" value="HATPase_UhpB-NarQ-NarX-like"/>
    <property type="match status" value="1"/>
</dbReference>
<dbReference type="AlphaFoldDB" id="A0A0Q1E1C9"/>
<keyword evidence="13" id="KW-1185">Reference proteome</keyword>
<feature type="transmembrane region" description="Helical" evidence="9">
    <location>
        <begin position="119"/>
        <end position="137"/>
    </location>
</feature>
<dbReference type="RefSeq" id="WP_055177649.1">
    <property type="nucleotide sequence ID" value="NZ_JAUSQY010000001.1"/>
</dbReference>
<evidence type="ECO:0000256" key="3">
    <source>
        <dbReference type="ARBA" id="ARBA00022553"/>
    </source>
</evidence>
<feature type="transmembrane region" description="Helical" evidence="9">
    <location>
        <begin position="90"/>
        <end position="107"/>
    </location>
</feature>
<comment type="caution">
    <text evidence="12">The sequence shown here is derived from an EMBL/GenBank/DDBJ whole genome shotgun (WGS) entry which is preliminary data.</text>
</comment>
<keyword evidence="9" id="KW-0812">Transmembrane</keyword>
<name>A0A0Q1E1C9_9CORY</name>
<sequence>MTQNRRGWFGVRLGDAALACLAALCALVYLAIAAADPTPITCAQAVLALGFIPALLFWRTRVTLAALALLVLLAGWAITFLAALPLYTGVPPYLLAAPLAVYSTSRYSTNPEGRWLPRVVLALCAVGSLISPVMWVWDDSFHLHYRHNADAAITLGAHWALLGLAYFWALHRRDLAERTAQEYVAARERERVRIAQEIHDVLAHNLTLINVQSSAGLIAAGTDPQAATEALRTVKAVSAEALGQVRGIVATLRSPDQIAEPTPGTLAEIIAGFQGAGMNITTEYAQSTLDDLPAQHSLALRRIITEALTNVLRHQEAGSTVRLSITEHAGEVELRVLSLGRAQHQHTTMGTGTGLVGARERAESLGGKLSAQPTGDGWLVSACLPLPMRAHHD</sequence>
<proteinExistence type="predicted"/>
<evidence type="ECO:0000256" key="7">
    <source>
        <dbReference type="ARBA" id="ARBA00022840"/>
    </source>
</evidence>
<keyword evidence="3" id="KW-0597">Phosphoprotein</keyword>
<feature type="domain" description="Signal transduction histidine kinase subgroup 3 dimerisation and phosphoacceptor" evidence="11">
    <location>
        <begin position="190"/>
        <end position="256"/>
    </location>
</feature>
<evidence type="ECO:0000256" key="8">
    <source>
        <dbReference type="ARBA" id="ARBA00023012"/>
    </source>
</evidence>
<evidence type="ECO:0000259" key="11">
    <source>
        <dbReference type="Pfam" id="PF07730"/>
    </source>
</evidence>
<dbReference type="STRING" id="1544413.Clow_01179"/>
<evidence type="ECO:0000256" key="5">
    <source>
        <dbReference type="ARBA" id="ARBA00022741"/>
    </source>
</evidence>
<evidence type="ECO:0000313" key="12">
    <source>
        <dbReference type="EMBL" id="KQB86260.1"/>
    </source>
</evidence>
<dbReference type="GO" id="GO:0005524">
    <property type="term" value="F:ATP binding"/>
    <property type="evidence" value="ECO:0007669"/>
    <property type="project" value="UniProtKB-KW"/>
</dbReference>
<reference evidence="12 13" key="1">
    <citation type="submission" date="2015-10" db="EMBL/GenBank/DDBJ databases">
        <title>Corynebacteirum lowii and Corynebacterium oculi species nova, derived from human clinical disease and and emended description of Corynebacterium mastiditis.</title>
        <authorList>
            <person name="Bernard K."/>
            <person name="Pacheco A.L."/>
            <person name="Mcdougall C."/>
            <person name="Burtx T."/>
            <person name="Weibe D."/>
            <person name="Tyler S."/>
            <person name="Olson A.B."/>
            <person name="Cnockaert M."/>
            <person name="Eguchi H."/>
            <person name="Kuwahara T."/>
            <person name="Nakayama-Imaohji H."/>
            <person name="Boudewijins M."/>
            <person name="Van Hoecke F."/>
            <person name="Bernier A.-M."/>
            <person name="Vandamme P."/>
        </authorList>
    </citation>
    <scope>NUCLEOTIDE SEQUENCE [LARGE SCALE GENOMIC DNA]</scope>
    <source>
        <strain evidence="12 13">NML 130206</strain>
    </source>
</reference>
<evidence type="ECO:0000256" key="4">
    <source>
        <dbReference type="ARBA" id="ARBA00022679"/>
    </source>
</evidence>
<dbReference type="EC" id="2.7.13.3" evidence="2"/>
<keyword evidence="6 12" id="KW-0418">Kinase</keyword>
<keyword evidence="7" id="KW-0067">ATP-binding</keyword>
<evidence type="ECO:0000256" key="1">
    <source>
        <dbReference type="ARBA" id="ARBA00000085"/>
    </source>
</evidence>
<dbReference type="PATRIC" id="fig|1544413.3.peg.1188"/>
<evidence type="ECO:0000313" key="13">
    <source>
        <dbReference type="Proteomes" id="UP000050488"/>
    </source>
</evidence>
<evidence type="ECO:0000256" key="6">
    <source>
        <dbReference type="ARBA" id="ARBA00022777"/>
    </source>
</evidence>
<keyword evidence="9" id="KW-1133">Transmembrane helix</keyword>
<keyword evidence="5" id="KW-0547">Nucleotide-binding</keyword>
<dbReference type="GO" id="GO:0016020">
    <property type="term" value="C:membrane"/>
    <property type="evidence" value="ECO:0007669"/>
    <property type="project" value="InterPro"/>
</dbReference>
<feature type="transmembrane region" description="Helical" evidence="9">
    <location>
        <begin position="38"/>
        <end position="57"/>
    </location>
</feature>
<keyword evidence="8" id="KW-0902">Two-component regulatory system</keyword>
<dbReference type="Pfam" id="PF02518">
    <property type="entry name" value="HATPase_c"/>
    <property type="match status" value="1"/>
</dbReference>
<accession>A0A0Q1E1C9</accession>
<organism evidence="12 13">
    <name type="scientific">Corynebacterium lowii</name>
    <dbReference type="NCBI Taxonomy" id="1544413"/>
    <lineage>
        <taxon>Bacteria</taxon>
        <taxon>Bacillati</taxon>
        <taxon>Actinomycetota</taxon>
        <taxon>Actinomycetes</taxon>
        <taxon>Mycobacteriales</taxon>
        <taxon>Corynebacteriaceae</taxon>
        <taxon>Corynebacterium</taxon>
    </lineage>
</organism>